<feature type="chain" id="PRO_5030810489" evidence="2">
    <location>
        <begin position="24"/>
        <end position="313"/>
    </location>
</feature>
<keyword evidence="3" id="KW-0413">Isomerase</keyword>
<dbReference type="PANTHER" id="PTHR47637:SF1">
    <property type="entry name" value="CHAPERONE SURA"/>
    <property type="match status" value="1"/>
</dbReference>
<comment type="caution">
    <text evidence="3">The sequence shown here is derived from an EMBL/GenBank/DDBJ whole genome shotgun (WGS) entry which is preliminary data.</text>
</comment>
<dbReference type="Proteomes" id="UP000531216">
    <property type="component" value="Unassembled WGS sequence"/>
</dbReference>
<name>A0A7W6BRT3_9HYPH</name>
<dbReference type="InterPro" id="IPR050280">
    <property type="entry name" value="OMP_Chaperone_SurA"/>
</dbReference>
<dbReference type="Pfam" id="PF13624">
    <property type="entry name" value="SurA_N_3"/>
    <property type="match status" value="1"/>
</dbReference>
<dbReference type="InterPro" id="IPR027304">
    <property type="entry name" value="Trigger_fact/SurA_dom_sf"/>
</dbReference>
<dbReference type="SUPFAM" id="SSF109998">
    <property type="entry name" value="Triger factor/SurA peptide-binding domain-like"/>
    <property type="match status" value="1"/>
</dbReference>
<protein>
    <submittedName>
        <fullName evidence="3">Peptidyl-prolyl cis-trans isomerase SurA</fullName>
        <ecNumber evidence="3">5.2.1.8</ecNumber>
    </submittedName>
</protein>
<evidence type="ECO:0000256" key="1">
    <source>
        <dbReference type="ARBA" id="ARBA00022729"/>
    </source>
</evidence>
<keyword evidence="1 2" id="KW-0732">Signal</keyword>
<dbReference type="OrthoDB" id="9791746at2"/>
<dbReference type="RefSeq" id="WP_090959850.1">
    <property type="nucleotide sequence ID" value="NZ_CP181348.1"/>
</dbReference>
<evidence type="ECO:0000313" key="3">
    <source>
        <dbReference type="EMBL" id="MBB3935135.1"/>
    </source>
</evidence>
<dbReference type="Gene3D" id="1.10.4030.10">
    <property type="entry name" value="Porin chaperone SurA, peptide-binding domain"/>
    <property type="match status" value="1"/>
</dbReference>
<dbReference type="PANTHER" id="PTHR47637">
    <property type="entry name" value="CHAPERONE SURA"/>
    <property type="match status" value="1"/>
</dbReference>
<gene>
    <name evidence="3" type="ORF">GGR05_001263</name>
</gene>
<feature type="signal peptide" evidence="2">
    <location>
        <begin position="1"/>
        <end position="23"/>
    </location>
</feature>
<dbReference type="EMBL" id="JACIDO010000002">
    <property type="protein sequence ID" value="MBB3935135.1"/>
    <property type="molecule type" value="Genomic_DNA"/>
</dbReference>
<dbReference type="GO" id="GO:0003755">
    <property type="term" value="F:peptidyl-prolyl cis-trans isomerase activity"/>
    <property type="evidence" value="ECO:0007669"/>
    <property type="project" value="UniProtKB-EC"/>
</dbReference>
<dbReference type="EC" id="5.2.1.8" evidence="3"/>
<organism evidence="3 4">
    <name type="scientific">Aureimonas phyllosphaerae</name>
    <dbReference type="NCBI Taxonomy" id="1166078"/>
    <lineage>
        <taxon>Bacteria</taxon>
        <taxon>Pseudomonadati</taxon>
        <taxon>Pseudomonadota</taxon>
        <taxon>Alphaproteobacteria</taxon>
        <taxon>Hyphomicrobiales</taxon>
        <taxon>Aurantimonadaceae</taxon>
        <taxon>Aureimonas</taxon>
    </lineage>
</organism>
<evidence type="ECO:0000256" key="2">
    <source>
        <dbReference type="SAM" id="SignalP"/>
    </source>
</evidence>
<keyword evidence="4" id="KW-1185">Reference proteome</keyword>
<proteinExistence type="predicted"/>
<dbReference type="AlphaFoldDB" id="A0A7W6BRT3"/>
<reference evidence="3 4" key="1">
    <citation type="submission" date="2020-08" db="EMBL/GenBank/DDBJ databases">
        <title>Genomic Encyclopedia of Type Strains, Phase IV (KMG-IV): sequencing the most valuable type-strain genomes for metagenomic binning, comparative biology and taxonomic classification.</title>
        <authorList>
            <person name="Goeker M."/>
        </authorList>
    </citation>
    <scope>NUCLEOTIDE SEQUENCE [LARGE SCALE GENOMIC DNA]</scope>
    <source>
        <strain evidence="3 4">DSM 25024</strain>
    </source>
</reference>
<sequence>MIARNLAVRLAVCSLLASPLALAATASLSSASFAASEIKVVVNKQPITTYQIQQRAAFLKLRRAPGGEEAATNELIDEAIKRQEIARRRINIPDAAIDEAFGRFAKDNKLTEAQLTQVLSQAGFSAKGFKDYIRVQMGWGQAVIANVRQTERLSEQDVVARMLKEGGSKPKVTEYSLQQVIFVVPNDKRSSQLDRRMSEANSLRQRFTNCQSTFETARGLRDVTVRDLGRVAEPELPPRWKDDIMNTSRGRATKPQATERGVELIGVCDTRTVSDDQVAAMVFQEKDLAAMGKKEPDKDYLAKLKEKATIVRR</sequence>
<evidence type="ECO:0000313" key="4">
    <source>
        <dbReference type="Proteomes" id="UP000531216"/>
    </source>
</evidence>
<accession>A0A7W6BRT3</accession>